<comment type="caution">
    <text evidence="1">The sequence shown here is derived from an EMBL/GenBank/DDBJ whole genome shotgun (WGS) entry which is preliminary data.</text>
</comment>
<organism evidence="1 2">
    <name type="scientific">Skeletonema marinoi</name>
    <dbReference type="NCBI Taxonomy" id="267567"/>
    <lineage>
        <taxon>Eukaryota</taxon>
        <taxon>Sar</taxon>
        <taxon>Stramenopiles</taxon>
        <taxon>Ochrophyta</taxon>
        <taxon>Bacillariophyta</taxon>
        <taxon>Coscinodiscophyceae</taxon>
        <taxon>Thalassiosirophycidae</taxon>
        <taxon>Thalassiosirales</taxon>
        <taxon>Skeletonemataceae</taxon>
        <taxon>Skeletonema</taxon>
        <taxon>Skeletonema marinoi-dohrnii complex</taxon>
    </lineage>
</organism>
<dbReference type="PANTHER" id="PTHR43642:SF1">
    <property type="entry name" value="HYBRID SIGNAL TRANSDUCTION HISTIDINE KINASE G"/>
    <property type="match status" value="1"/>
</dbReference>
<protein>
    <submittedName>
        <fullName evidence="1">Uncharacterized protein</fullName>
    </submittedName>
</protein>
<dbReference type="AlphaFoldDB" id="A0AAD9DHH5"/>
<dbReference type="Proteomes" id="UP001224775">
    <property type="component" value="Unassembled WGS sequence"/>
</dbReference>
<dbReference type="EMBL" id="JATAAI010000004">
    <property type="protein sequence ID" value="KAK1746264.1"/>
    <property type="molecule type" value="Genomic_DNA"/>
</dbReference>
<reference evidence="1" key="1">
    <citation type="submission" date="2023-06" db="EMBL/GenBank/DDBJ databases">
        <title>Survivors Of The Sea: Transcriptome response of Skeletonema marinoi to long-term dormancy.</title>
        <authorList>
            <person name="Pinder M.I.M."/>
            <person name="Kourtchenko O."/>
            <person name="Robertson E.K."/>
            <person name="Larsson T."/>
            <person name="Maumus F."/>
            <person name="Osuna-Cruz C.M."/>
            <person name="Vancaester E."/>
            <person name="Stenow R."/>
            <person name="Vandepoele K."/>
            <person name="Ploug H."/>
            <person name="Bruchert V."/>
            <person name="Godhe A."/>
            <person name="Topel M."/>
        </authorList>
    </citation>
    <scope>NUCLEOTIDE SEQUENCE</scope>
    <source>
        <strain evidence="1">R05AC</strain>
    </source>
</reference>
<dbReference type="InterPro" id="IPR053159">
    <property type="entry name" value="Hybrid_Histidine_Kinase"/>
</dbReference>
<dbReference type="PANTHER" id="PTHR43642">
    <property type="entry name" value="HYBRID SIGNAL TRANSDUCTION HISTIDINE KINASE G"/>
    <property type="match status" value="1"/>
</dbReference>
<proteinExistence type="predicted"/>
<sequence length="405" mass="45984">MKAGKMALDGCDHKTAYSYLGVALSLLPNDHWSSHYDLSLRLYFLKSSAANSICQYYEAELFLRMTLEKARCLDDQLPSYLLLSQILQAQGNVNDVYDSCSTVLTELGESIPVTYTLSESSEMLEETLKMYEEVGDKWLKGEKTVDKTLQTTLQFYNVIVLASYFCKSYSMVAYFTCKAMQLSLQRGLCDHTPLALIQFTTVLNKDENAMLCYRIAKDAMSLRERFDVAAQIPELYFNFYGRIAWRFEPFQAGIDKLRQGFEAGLSSGHADMGLHCAIQVIKTTILSGANLSSILKEIDYYLHLLKTKSEVTRNFLRVFRKTVSLLIDNGEATSTAADPCIGVGDLNDQNRKLRDAVLQHSVIRCYWSGHNERCRNFGEKCKHLFGQGRQSTSYIAQFFFGKLQL</sequence>
<accession>A0AAD9DHH5</accession>
<keyword evidence="2" id="KW-1185">Reference proteome</keyword>
<gene>
    <name evidence="1" type="ORF">QTG54_002871</name>
</gene>
<evidence type="ECO:0000313" key="2">
    <source>
        <dbReference type="Proteomes" id="UP001224775"/>
    </source>
</evidence>
<evidence type="ECO:0000313" key="1">
    <source>
        <dbReference type="EMBL" id="KAK1746264.1"/>
    </source>
</evidence>
<name>A0AAD9DHH5_9STRA</name>